<keyword evidence="1" id="KW-0812">Transmembrane</keyword>
<dbReference type="RefSeq" id="WP_147065360.1">
    <property type="nucleotide sequence ID" value="NZ_BAABDN010000002.1"/>
</dbReference>
<feature type="transmembrane region" description="Helical" evidence="1">
    <location>
        <begin position="73"/>
        <end position="91"/>
    </location>
</feature>
<dbReference type="EMBL" id="BKBA01000009">
    <property type="protein sequence ID" value="GEQ14317.1"/>
    <property type="molecule type" value="Genomic_DNA"/>
</dbReference>
<keyword evidence="3" id="KW-1185">Reference proteome</keyword>
<feature type="transmembrane region" description="Helical" evidence="1">
    <location>
        <begin position="178"/>
        <end position="196"/>
    </location>
</feature>
<dbReference type="OrthoDB" id="4350047at2"/>
<comment type="caution">
    <text evidence="2">The sequence shown here is derived from an EMBL/GenBank/DDBJ whole genome shotgun (WGS) entry which is preliminary data.</text>
</comment>
<reference evidence="2 3" key="1">
    <citation type="submission" date="2019-07" db="EMBL/GenBank/DDBJ databases">
        <title>Whole genome shotgun sequence of Knoellia locipacati NBRC 109775.</title>
        <authorList>
            <person name="Hosoyama A."/>
            <person name="Uohara A."/>
            <person name="Ohji S."/>
            <person name="Ichikawa N."/>
        </authorList>
    </citation>
    <scope>NUCLEOTIDE SEQUENCE [LARGE SCALE GENOMIC DNA]</scope>
    <source>
        <strain evidence="2 3">NBRC 109775</strain>
    </source>
</reference>
<accession>A0A512T263</accession>
<name>A0A512T263_9MICO</name>
<sequence length="294" mass="31345">MAEQPPGPASPPRSTASAAGRLLGFVAPTGLLTGIFYYFGYVSARSFYGYFGIPLSALGLPASHYFIQTTDTVFRPLAIIAVIALSILVLHQLVDVRAPTLARRTARTIHRGLVMVSIVLAAVGLVGLYTGKGGALCAASLAAAAVLAEYSLWLGLRTGMLSALVATLATARAEIRRGILLAVVVVAVFWGVTDLAHDRGLERARIIESTLPFQPQAVVYSVQELSIPGTGVQMQRLPAAEGGAIYLYNGLRPLVYAHDRWFLLPKGWKRGNGDTVVLVRDTSDHVRVDLAPGK</sequence>
<feature type="transmembrane region" description="Helical" evidence="1">
    <location>
        <begin position="112"/>
        <end position="130"/>
    </location>
</feature>
<feature type="transmembrane region" description="Helical" evidence="1">
    <location>
        <begin position="20"/>
        <end position="40"/>
    </location>
</feature>
<proteinExistence type="predicted"/>
<keyword evidence="1" id="KW-1133">Transmembrane helix</keyword>
<dbReference type="Proteomes" id="UP000321793">
    <property type="component" value="Unassembled WGS sequence"/>
</dbReference>
<gene>
    <name evidence="2" type="ORF">KLO01_23640</name>
</gene>
<protein>
    <submittedName>
        <fullName evidence="2">Uncharacterized protein</fullName>
    </submittedName>
</protein>
<keyword evidence="1" id="KW-0472">Membrane</keyword>
<evidence type="ECO:0000313" key="3">
    <source>
        <dbReference type="Proteomes" id="UP000321793"/>
    </source>
</evidence>
<organism evidence="2 3">
    <name type="scientific">Knoellia locipacati</name>
    <dbReference type="NCBI Taxonomy" id="882824"/>
    <lineage>
        <taxon>Bacteria</taxon>
        <taxon>Bacillati</taxon>
        <taxon>Actinomycetota</taxon>
        <taxon>Actinomycetes</taxon>
        <taxon>Micrococcales</taxon>
        <taxon>Intrasporangiaceae</taxon>
        <taxon>Knoellia</taxon>
    </lineage>
</organism>
<dbReference type="AlphaFoldDB" id="A0A512T263"/>
<evidence type="ECO:0000256" key="1">
    <source>
        <dbReference type="SAM" id="Phobius"/>
    </source>
</evidence>
<evidence type="ECO:0000313" key="2">
    <source>
        <dbReference type="EMBL" id="GEQ14317.1"/>
    </source>
</evidence>
<feature type="transmembrane region" description="Helical" evidence="1">
    <location>
        <begin position="47"/>
        <end position="67"/>
    </location>
</feature>